<dbReference type="PANTHER" id="PTHR43097">
    <property type="entry name" value="GLUTAMINE-TRNA LIGASE"/>
    <property type="match status" value="1"/>
</dbReference>
<evidence type="ECO:0000259" key="13">
    <source>
        <dbReference type="Pfam" id="PF04557"/>
    </source>
</evidence>
<dbReference type="InterPro" id="IPR007638">
    <property type="entry name" value="Gln-tRNA-synth_Ib_RNA-bd_2"/>
</dbReference>
<dbReference type="Pfam" id="PF00749">
    <property type="entry name" value="tRNA-synt_1c"/>
    <property type="match status" value="1"/>
</dbReference>
<dbReference type="SUPFAM" id="SSF50715">
    <property type="entry name" value="Ribosomal protein L25-like"/>
    <property type="match status" value="1"/>
</dbReference>
<protein>
    <recommendedName>
        <fullName evidence="2">glutamine--tRNA ligase</fullName>
        <ecNumber evidence="2">6.1.1.18</ecNumber>
    </recommendedName>
    <alternativeName>
        <fullName evidence="8">Glutaminyl-tRNA synthetase</fullName>
    </alternativeName>
</protein>
<dbReference type="Pfam" id="PF20974">
    <property type="entry name" value="tRNA-synt_1c_C2"/>
    <property type="match status" value="1"/>
</dbReference>
<dbReference type="GO" id="GO:0004819">
    <property type="term" value="F:glutamine-tRNA ligase activity"/>
    <property type="evidence" value="ECO:0007669"/>
    <property type="project" value="UniProtKB-EC"/>
</dbReference>
<dbReference type="FunFam" id="3.40.50.620:FF:000037">
    <property type="entry name" value="Glutamine--tRNA ligase cytoplasmic"/>
    <property type="match status" value="1"/>
</dbReference>
<evidence type="ECO:0000256" key="2">
    <source>
        <dbReference type="ARBA" id="ARBA00012836"/>
    </source>
</evidence>
<evidence type="ECO:0000256" key="7">
    <source>
        <dbReference type="ARBA" id="ARBA00023146"/>
    </source>
</evidence>
<evidence type="ECO:0000259" key="14">
    <source>
        <dbReference type="Pfam" id="PF20974"/>
    </source>
</evidence>
<dbReference type="InterPro" id="IPR000924">
    <property type="entry name" value="Glu/Gln-tRNA-synth"/>
</dbReference>
<dbReference type="Pfam" id="PF03950">
    <property type="entry name" value="tRNA-synt_1c_C"/>
    <property type="match status" value="1"/>
</dbReference>
<proteinExistence type="inferred from homology"/>
<dbReference type="InterPro" id="IPR049437">
    <property type="entry name" value="tRNA-synt_1c_C2"/>
</dbReference>
<keyword evidence="3 10" id="KW-0436">Ligase</keyword>
<dbReference type="STRING" id="147828.A0A4S2LCT7"/>
<dbReference type="InterPro" id="IPR011035">
    <property type="entry name" value="Ribosomal_bL25/Gln-tRNA_synth"/>
</dbReference>
<evidence type="ECO:0000256" key="5">
    <source>
        <dbReference type="ARBA" id="ARBA00022840"/>
    </source>
</evidence>
<comment type="similarity">
    <text evidence="1 10">Belongs to the class-I aminoacyl-tRNA synthetase family.</text>
</comment>
<keyword evidence="7 10" id="KW-0030">Aminoacyl-tRNA synthetase</keyword>
<evidence type="ECO:0000259" key="11">
    <source>
        <dbReference type="Pfam" id="PF00749"/>
    </source>
</evidence>
<dbReference type="EC" id="6.1.1.18" evidence="2"/>
<evidence type="ECO:0000256" key="6">
    <source>
        <dbReference type="ARBA" id="ARBA00022917"/>
    </source>
</evidence>
<feature type="domain" description="Glutaminyl-tRNA synthetase class Ib non-specific RNA-binding" evidence="13">
    <location>
        <begin position="2"/>
        <end position="37"/>
    </location>
</feature>
<dbReference type="Gene3D" id="2.40.240.10">
    <property type="entry name" value="Ribosomal Protein L25, Chain P"/>
    <property type="match status" value="2"/>
</dbReference>
<reference evidence="15 16" key="1">
    <citation type="journal article" date="2019" name="BMC Genomics">
        <title>New insights from Opisthorchis felineus genome: update on genomics of the epidemiologically important liver flukes.</title>
        <authorList>
            <person name="Ershov N.I."/>
            <person name="Mordvinov V.A."/>
            <person name="Prokhortchouk E.B."/>
            <person name="Pakharukova M.Y."/>
            <person name="Gunbin K.V."/>
            <person name="Ustyantsev K."/>
            <person name="Genaev M.A."/>
            <person name="Blinov A.G."/>
            <person name="Mazur A."/>
            <person name="Boulygina E."/>
            <person name="Tsygankova S."/>
            <person name="Khrameeva E."/>
            <person name="Chekanov N."/>
            <person name="Fan G."/>
            <person name="Xiao A."/>
            <person name="Zhang H."/>
            <person name="Xu X."/>
            <person name="Yang H."/>
            <person name="Solovyev V."/>
            <person name="Lee S.M."/>
            <person name="Liu X."/>
            <person name="Afonnikov D.A."/>
            <person name="Skryabin K.G."/>
        </authorList>
    </citation>
    <scope>NUCLEOTIDE SEQUENCE [LARGE SCALE GENOMIC DNA]</scope>
    <source>
        <strain evidence="15">AK-0245</strain>
        <tissue evidence="15">Whole organism</tissue>
    </source>
</reference>
<sequence>METVVDLVGDATKFHKPGENYTSPGYVVTTSTMRLLKEHVAQTKGMVVTRFPPEPNGILHIGHAKAINFNFGYAKKLGGVTYLRYDDTNPEKEEAEFFRAIKEMVLWLGFTPYKVTHASDHFDQLYKWAKKLIRLDQAYVCHQRLEEIRGFNPPPSPWRDRPIEESLQLFEDMKNGKIDEGCATLRMKITLADGKVDPVAYRIKMRPHHRTGSTWCIYPTYDYTHCLCDSIENITHSLCTKEFQSRRPAYYWLCNILDVYCPVQWEYGRLNLNYNVVSKRKILRLIQSGIVSDWDDPRLITLTALRRRGFPPQAINNFCERIGVTMSQTILDPSALEACVREYLNEHAPRVMAVLDPLRVVISNWNELYPNMTKGEVDIPDFPALSDSKAHKACISSEIYLDSSDFQELPDKGYRRLTPDQPVGLRHAGLVLQVREVKKDQAGKVVELITTAKTVENGPKPKAFIQWVSDPLHCEVRLYDRLFTVKDPDNAKDGFLSVINPNSLVVMPNAMVERYLKGASVFSTYQFERIGFFAVDPDTSTERTRAMLRRHRERVLQGIPHAAATSLIHTVEYIGPRHCRLYSSQSSHKCRKLAIVALAFLISEVILSFTSPPGLTQLPRWFSIGRYR</sequence>
<dbReference type="PRINTS" id="PR00987">
    <property type="entry name" value="TRNASYNTHGLU"/>
</dbReference>
<evidence type="ECO:0000256" key="8">
    <source>
        <dbReference type="ARBA" id="ARBA00030466"/>
    </source>
</evidence>
<keyword evidence="6 10" id="KW-0648">Protein biosynthesis</keyword>
<comment type="caution">
    <text evidence="15">The sequence shown here is derived from an EMBL/GenBank/DDBJ whole genome shotgun (WGS) entry which is preliminary data.</text>
</comment>
<dbReference type="NCBIfam" id="TIGR00440">
    <property type="entry name" value="glnS"/>
    <property type="match status" value="1"/>
</dbReference>
<dbReference type="InterPro" id="IPR050132">
    <property type="entry name" value="Gln/Glu-tRNA_Ligase"/>
</dbReference>
<evidence type="ECO:0000313" key="16">
    <source>
        <dbReference type="Proteomes" id="UP000308267"/>
    </source>
</evidence>
<dbReference type="SUPFAM" id="SSF52374">
    <property type="entry name" value="Nucleotidylyl transferase"/>
    <property type="match status" value="1"/>
</dbReference>
<dbReference type="GO" id="GO:0017101">
    <property type="term" value="C:aminoacyl-tRNA synthetase multienzyme complex"/>
    <property type="evidence" value="ECO:0007669"/>
    <property type="project" value="TreeGrafter"/>
</dbReference>
<dbReference type="GO" id="GO:0005524">
    <property type="term" value="F:ATP binding"/>
    <property type="evidence" value="ECO:0007669"/>
    <property type="project" value="UniProtKB-KW"/>
</dbReference>
<name>A0A4S2LCT7_OPIFE</name>
<dbReference type="InterPro" id="IPR004514">
    <property type="entry name" value="Gln-tRNA-synth"/>
</dbReference>
<dbReference type="FunFam" id="3.90.800.10:FF:000001">
    <property type="entry name" value="Glutamine--tRNA ligase"/>
    <property type="match status" value="1"/>
</dbReference>
<evidence type="ECO:0000256" key="9">
    <source>
        <dbReference type="ARBA" id="ARBA00048270"/>
    </source>
</evidence>
<evidence type="ECO:0000256" key="1">
    <source>
        <dbReference type="ARBA" id="ARBA00005594"/>
    </source>
</evidence>
<dbReference type="Pfam" id="PF04557">
    <property type="entry name" value="tRNA_synt_1c_R2"/>
    <property type="match status" value="1"/>
</dbReference>
<keyword evidence="5 10" id="KW-0067">ATP-binding</keyword>
<dbReference type="Gene3D" id="3.40.50.620">
    <property type="entry name" value="HUPs"/>
    <property type="match status" value="1"/>
</dbReference>
<dbReference type="GO" id="GO:0005829">
    <property type="term" value="C:cytosol"/>
    <property type="evidence" value="ECO:0007669"/>
    <property type="project" value="TreeGrafter"/>
</dbReference>
<dbReference type="InterPro" id="IPR014729">
    <property type="entry name" value="Rossmann-like_a/b/a_fold"/>
</dbReference>
<feature type="domain" description="tRNA synthetases class I (E and Q) anti-codon binding" evidence="14">
    <location>
        <begin position="464"/>
        <end position="536"/>
    </location>
</feature>
<evidence type="ECO:0000256" key="4">
    <source>
        <dbReference type="ARBA" id="ARBA00022741"/>
    </source>
</evidence>
<dbReference type="InterPro" id="IPR001412">
    <property type="entry name" value="aa-tRNA-synth_I_CS"/>
</dbReference>
<gene>
    <name evidence="15" type="ORF">CRM22_008083</name>
</gene>
<accession>A0A4S2LCT7</accession>
<dbReference type="GO" id="GO:0006425">
    <property type="term" value="P:glutaminyl-tRNA aminoacylation"/>
    <property type="evidence" value="ECO:0007669"/>
    <property type="project" value="InterPro"/>
</dbReference>
<evidence type="ECO:0000256" key="3">
    <source>
        <dbReference type="ARBA" id="ARBA00022598"/>
    </source>
</evidence>
<dbReference type="CDD" id="cd00807">
    <property type="entry name" value="GlnRS_core"/>
    <property type="match status" value="1"/>
</dbReference>
<dbReference type="PANTHER" id="PTHR43097:SF4">
    <property type="entry name" value="GLUTAMINE--TRNA LIGASE"/>
    <property type="match status" value="1"/>
</dbReference>
<dbReference type="EMBL" id="SJOL01008042">
    <property type="protein sequence ID" value="TGZ61252.1"/>
    <property type="molecule type" value="Genomic_DNA"/>
</dbReference>
<dbReference type="FunFam" id="1.10.1160.10:FF:000001">
    <property type="entry name" value="Glutamine--tRNA ligase"/>
    <property type="match status" value="1"/>
</dbReference>
<dbReference type="OrthoDB" id="10250478at2759"/>
<dbReference type="Proteomes" id="UP000308267">
    <property type="component" value="Unassembled WGS sequence"/>
</dbReference>
<keyword evidence="4 10" id="KW-0547">Nucleotide-binding</keyword>
<keyword evidence="16" id="KW-1185">Reference proteome</keyword>
<organism evidence="15 16">
    <name type="scientific">Opisthorchis felineus</name>
    <dbReference type="NCBI Taxonomy" id="147828"/>
    <lineage>
        <taxon>Eukaryota</taxon>
        <taxon>Metazoa</taxon>
        <taxon>Spiralia</taxon>
        <taxon>Lophotrochozoa</taxon>
        <taxon>Platyhelminthes</taxon>
        <taxon>Trematoda</taxon>
        <taxon>Digenea</taxon>
        <taxon>Opisthorchiida</taxon>
        <taxon>Opisthorchiata</taxon>
        <taxon>Opisthorchiidae</taxon>
        <taxon>Opisthorchis</taxon>
    </lineage>
</organism>
<evidence type="ECO:0000256" key="10">
    <source>
        <dbReference type="RuleBase" id="RU363037"/>
    </source>
</evidence>
<evidence type="ECO:0000259" key="12">
    <source>
        <dbReference type="Pfam" id="PF03950"/>
    </source>
</evidence>
<dbReference type="PROSITE" id="PS00178">
    <property type="entry name" value="AA_TRNA_LIGASE_I"/>
    <property type="match status" value="1"/>
</dbReference>
<dbReference type="AlphaFoldDB" id="A0A4S2LCT7"/>
<dbReference type="InterPro" id="IPR020056">
    <property type="entry name" value="Rbsml_bL25/Gln-tRNA_synth_N"/>
</dbReference>
<dbReference type="InterPro" id="IPR020058">
    <property type="entry name" value="Glu/Gln-tRNA-synth_Ib_cat-dom"/>
</dbReference>
<comment type="catalytic activity">
    <reaction evidence="9">
        <text>tRNA(Gln) + L-glutamine + ATP = L-glutaminyl-tRNA(Gln) + AMP + diphosphate</text>
        <dbReference type="Rhea" id="RHEA:20121"/>
        <dbReference type="Rhea" id="RHEA-COMP:9662"/>
        <dbReference type="Rhea" id="RHEA-COMP:9681"/>
        <dbReference type="ChEBI" id="CHEBI:30616"/>
        <dbReference type="ChEBI" id="CHEBI:33019"/>
        <dbReference type="ChEBI" id="CHEBI:58359"/>
        <dbReference type="ChEBI" id="CHEBI:78442"/>
        <dbReference type="ChEBI" id="CHEBI:78521"/>
        <dbReference type="ChEBI" id="CHEBI:456215"/>
        <dbReference type="EC" id="6.1.1.18"/>
    </reaction>
</comment>
<evidence type="ECO:0000313" key="15">
    <source>
        <dbReference type="EMBL" id="TGZ61252.1"/>
    </source>
</evidence>
<dbReference type="InterPro" id="IPR020059">
    <property type="entry name" value="Glu/Gln-tRNA-synth_Ib_codon-bd"/>
</dbReference>
<feature type="domain" description="Glutamyl/glutaminyl-tRNA synthetase class Ib anti-codon binding" evidence="12">
    <location>
        <begin position="348"/>
        <end position="449"/>
    </location>
</feature>
<feature type="domain" description="Glutamyl/glutaminyl-tRNA synthetase class Ib catalytic" evidence="11">
    <location>
        <begin position="47"/>
        <end position="345"/>
    </location>
</feature>